<evidence type="ECO:0000313" key="3">
    <source>
        <dbReference type="Proteomes" id="UP000249393"/>
    </source>
</evidence>
<evidence type="ECO:0000313" key="2">
    <source>
        <dbReference type="EMBL" id="PZR37181.1"/>
    </source>
</evidence>
<reference evidence="2 3" key="1">
    <citation type="submission" date="2017-08" db="EMBL/GenBank/DDBJ databases">
        <title>Infants hospitalized years apart are colonized by the same room-sourced microbial strains.</title>
        <authorList>
            <person name="Brooks B."/>
            <person name="Olm M.R."/>
            <person name="Firek B.A."/>
            <person name="Baker R."/>
            <person name="Thomas B.C."/>
            <person name="Morowitz M.J."/>
            <person name="Banfield J.F."/>
        </authorList>
    </citation>
    <scope>NUCLEOTIDE SEQUENCE [LARGE SCALE GENOMIC DNA]</scope>
    <source>
        <strain evidence="2">S2_003_000_R2_4</strain>
    </source>
</reference>
<accession>A0A2W5XH16</accession>
<comment type="caution">
    <text evidence="2">The sequence shown here is derived from an EMBL/GenBank/DDBJ whole genome shotgun (WGS) entry which is preliminary data.</text>
</comment>
<dbReference type="AlphaFoldDB" id="A0A2W5XH16"/>
<gene>
    <name evidence="2" type="ORF">DI526_01305</name>
</gene>
<organism evidence="2 3">
    <name type="scientific">Caulobacter segnis</name>
    <dbReference type="NCBI Taxonomy" id="88688"/>
    <lineage>
        <taxon>Bacteria</taxon>
        <taxon>Pseudomonadati</taxon>
        <taxon>Pseudomonadota</taxon>
        <taxon>Alphaproteobacteria</taxon>
        <taxon>Caulobacterales</taxon>
        <taxon>Caulobacteraceae</taxon>
        <taxon>Caulobacter</taxon>
    </lineage>
</organism>
<evidence type="ECO:0000256" key="1">
    <source>
        <dbReference type="SAM" id="Coils"/>
    </source>
</evidence>
<sequence length="681" mass="71621">MGQANLYKVTDDTVLTPEYLNSLLGDIDTRIRGVEAIRAKLASAISDLQAVGLARINDTVAPLIAQVQADVAEVQENLAGVTEQIEQLLQGAVPAASIVENATRVFVTPEQRARIGETAAAIATLQQTVSTTITDAIAALAPKADADLSGTVALVTEITPPILDGDQANWNPDNLRHATTVRIASSKRVTISGLAAGRSGELKILDNVGTFDVTLATEAPASASGNRFALGEDHVLRPGQSLMLRYVAASARWRAIANNARSSAPPGMRAQFDIAPPAPWLPLQGGAILNASYPKLAQVHSVDAGLAAATSSLNWSALPGLDTLLPGAVCIGLAKGLGFYWAVFWRSETGGTHALQVYRTANMLLGPWSKVLEEHDVTAGQALGYSADHAVALGARQIEFSPTQGAFAFGNTLVVLSATTCTAKRAFFPSSFWDQTTSKAVCYVPPSAKWLFADFKVNGALGQVLNLASDQADTSGTAQTRMAAGASIKKLAWWDGRVWAMNALNKDVIPVFCSFDEGLNWSGAGTGVLGAVTSGPNTSVDLAVVNDRLCVMFSGSFAYGASLFISSPDRSSFEPNTSDAVFGVLSMPGAHGDYMLVLNVNSGLSYRPRSGGAWKPLTADQFFSYPSPMHPAGFVFDELNNTVWSISASGQASRVVLSPDPKTMAVLPTVTTTPPTYVYGG</sequence>
<keyword evidence="1" id="KW-0175">Coiled coil</keyword>
<feature type="coiled-coil region" evidence="1">
    <location>
        <begin position="64"/>
        <end position="91"/>
    </location>
</feature>
<proteinExistence type="predicted"/>
<dbReference type="EMBL" id="QFQZ01000002">
    <property type="protein sequence ID" value="PZR37181.1"/>
    <property type="molecule type" value="Genomic_DNA"/>
</dbReference>
<dbReference type="Proteomes" id="UP000249393">
    <property type="component" value="Unassembled WGS sequence"/>
</dbReference>
<dbReference type="RefSeq" id="WP_304273155.1">
    <property type="nucleotide sequence ID" value="NZ_QFQZ01000002.1"/>
</dbReference>
<protein>
    <submittedName>
        <fullName evidence="2">Uncharacterized protein</fullName>
    </submittedName>
</protein>
<name>A0A2W5XH16_9CAUL</name>